<sequence>MGGTSKSTKSRSDKRRSGRSESSKKSKGSSSGRAELHINRLFIVVYRGDPTDHSYLRHTALFVSTDEGAQSSLLHAIGEPGNFEFEEVWGAHDPSESQTFVGLVEVSVYEHKDVRVLQDCISETRIRNDQATWDCQTFVTDALKRLKRKGHLHEDDFLNGFEGMMDMLETDNNLIDDDWEE</sequence>
<keyword evidence="3" id="KW-1185">Reference proteome</keyword>
<protein>
    <submittedName>
        <fullName evidence="2">Uncharacterized protein</fullName>
    </submittedName>
</protein>
<dbReference type="AlphaFoldDB" id="A0A9N9UBP4"/>
<dbReference type="OrthoDB" id="37659at2759"/>
<reference evidence="2 3" key="2">
    <citation type="submission" date="2021-10" db="EMBL/GenBank/DDBJ databases">
        <authorList>
            <person name="Piombo E."/>
        </authorList>
    </citation>
    <scope>NUCLEOTIDE SEQUENCE [LARGE SCALE GENOMIC DNA]</scope>
</reference>
<dbReference type="InterPro" id="IPR046670">
    <property type="entry name" value="DUF6540"/>
</dbReference>
<dbReference type="EMBL" id="CABFNO020001372">
    <property type="protein sequence ID" value="CAG9983732.1"/>
    <property type="molecule type" value="Genomic_DNA"/>
</dbReference>
<feature type="compositionally biased region" description="Basic residues" evidence="1">
    <location>
        <begin position="8"/>
        <end position="17"/>
    </location>
</feature>
<feature type="region of interest" description="Disordered" evidence="1">
    <location>
        <begin position="1"/>
        <end position="32"/>
    </location>
</feature>
<evidence type="ECO:0000313" key="2">
    <source>
        <dbReference type="EMBL" id="CAG9983732.1"/>
    </source>
</evidence>
<reference evidence="3" key="1">
    <citation type="submission" date="2019-06" db="EMBL/GenBank/DDBJ databases">
        <authorList>
            <person name="Broberg M."/>
        </authorList>
    </citation>
    <scope>NUCLEOTIDE SEQUENCE [LARGE SCALE GENOMIC DNA]</scope>
</reference>
<comment type="caution">
    <text evidence="2">The sequence shown here is derived from an EMBL/GenBank/DDBJ whole genome shotgun (WGS) entry which is preliminary data.</text>
</comment>
<proteinExistence type="predicted"/>
<evidence type="ECO:0000313" key="3">
    <source>
        <dbReference type="Proteomes" id="UP000754883"/>
    </source>
</evidence>
<accession>A0A9N9UBP4</accession>
<dbReference type="Pfam" id="PF20174">
    <property type="entry name" value="DUF6540"/>
    <property type="match status" value="1"/>
</dbReference>
<gene>
    <name evidence="2" type="ORF">CBYS24578_00015392</name>
</gene>
<evidence type="ECO:0000256" key="1">
    <source>
        <dbReference type="SAM" id="MobiDB-lite"/>
    </source>
</evidence>
<dbReference type="Proteomes" id="UP000754883">
    <property type="component" value="Unassembled WGS sequence"/>
</dbReference>
<organism evidence="2 3">
    <name type="scientific">Clonostachys byssicola</name>
    <dbReference type="NCBI Taxonomy" id="160290"/>
    <lineage>
        <taxon>Eukaryota</taxon>
        <taxon>Fungi</taxon>
        <taxon>Dikarya</taxon>
        <taxon>Ascomycota</taxon>
        <taxon>Pezizomycotina</taxon>
        <taxon>Sordariomycetes</taxon>
        <taxon>Hypocreomycetidae</taxon>
        <taxon>Hypocreales</taxon>
        <taxon>Bionectriaceae</taxon>
        <taxon>Clonostachys</taxon>
    </lineage>
</organism>
<name>A0A9N9UBP4_9HYPO</name>